<evidence type="ECO:0000313" key="2">
    <source>
        <dbReference type="Proteomes" id="UP001367508"/>
    </source>
</evidence>
<evidence type="ECO:0000313" key="1">
    <source>
        <dbReference type="EMBL" id="KAK7306035.1"/>
    </source>
</evidence>
<dbReference type="AlphaFoldDB" id="A0AAN9PNC8"/>
<gene>
    <name evidence="1" type="ORF">VNO77_43949</name>
</gene>
<comment type="caution">
    <text evidence="1">The sequence shown here is derived from an EMBL/GenBank/DDBJ whole genome shotgun (WGS) entry which is preliminary data.</text>
</comment>
<keyword evidence="2" id="KW-1185">Reference proteome</keyword>
<organism evidence="1 2">
    <name type="scientific">Canavalia gladiata</name>
    <name type="common">Sword bean</name>
    <name type="synonym">Dolichos gladiatus</name>
    <dbReference type="NCBI Taxonomy" id="3824"/>
    <lineage>
        <taxon>Eukaryota</taxon>
        <taxon>Viridiplantae</taxon>
        <taxon>Streptophyta</taxon>
        <taxon>Embryophyta</taxon>
        <taxon>Tracheophyta</taxon>
        <taxon>Spermatophyta</taxon>
        <taxon>Magnoliopsida</taxon>
        <taxon>eudicotyledons</taxon>
        <taxon>Gunneridae</taxon>
        <taxon>Pentapetalae</taxon>
        <taxon>rosids</taxon>
        <taxon>fabids</taxon>
        <taxon>Fabales</taxon>
        <taxon>Fabaceae</taxon>
        <taxon>Papilionoideae</taxon>
        <taxon>50 kb inversion clade</taxon>
        <taxon>NPAAA clade</taxon>
        <taxon>indigoferoid/millettioid clade</taxon>
        <taxon>Phaseoleae</taxon>
        <taxon>Canavalia</taxon>
    </lineage>
</organism>
<proteinExistence type="predicted"/>
<dbReference type="EMBL" id="JAYMYQ010000011">
    <property type="protein sequence ID" value="KAK7306035.1"/>
    <property type="molecule type" value="Genomic_DNA"/>
</dbReference>
<accession>A0AAN9PNC8</accession>
<reference evidence="1 2" key="1">
    <citation type="submission" date="2024-01" db="EMBL/GenBank/DDBJ databases">
        <title>The genomes of 5 underutilized Papilionoideae crops provide insights into root nodulation and disease resistanc.</title>
        <authorList>
            <person name="Jiang F."/>
        </authorList>
    </citation>
    <scope>NUCLEOTIDE SEQUENCE [LARGE SCALE GENOMIC DNA]</scope>
    <source>
        <strain evidence="1">LVBAO_FW01</strain>
        <tissue evidence="1">Leaves</tissue>
    </source>
</reference>
<sequence length="142" mass="16142">MTAWFAPVSDDGELCNDVRTTTNDVRTTTNDLRTACIVISYGWYVIGLNLGHQPLIASATRRYMNGLRGSPCFNPRPMEISFVTPLFKSPDNLSRKIHSRSQPFSKSTLKIIHGFRFFFVWSIVSFNVKTTSSMLRPFKKAD</sequence>
<dbReference type="Proteomes" id="UP001367508">
    <property type="component" value="Unassembled WGS sequence"/>
</dbReference>
<name>A0AAN9PNC8_CANGL</name>
<protein>
    <submittedName>
        <fullName evidence="1">Uncharacterized protein</fullName>
    </submittedName>
</protein>